<accession>A0A1G6H2E0</accession>
<dbReference type="Gene3D" id="3.40.1260.10">
    <property type="entry name" value="DsrEFH-like"/>
    <property type="match status" value="1"/>
</dbReference>
<dbReference type="EMBL" id="FMYL01000003">
    <property type="protein sequence ID" value="SDB87586.1"/>
    <property type="molecule type" value="Genomic_DNA"/>
</dbReference>
<reference evidence="2" key="1">
    <citation type="submission" date="2016-09" db="EMBL/GenBank/DDBJ databases">
        <authorList>
            <person name="Varghese N."/>
            <person name="Submissions S."/>
        </authorList>
    </citation>
    <scope>NUCLEOTIDE SEQUENCE [LARGE SCALE GENOMIC DNA]</scope>
    <source>
        <strain evidence="2">ANC 4422</strain>
    </source>
</reference>
<protein>
    <recommendedName>
        <fullName evidence="3">tRNA 2-thiouridine synthesizing protein C</fullName>
    </recommendedName>
</protein>
<organism evidence="1 2">
    <name type="scientific">Acinetobacter boissieri</name>
    <dbReference type="NCBI Taxonomy" id="1219383"/>
    <lineage>
        <taxon>Bacteria</taxon>
        <taxon>Pseudomonadati</taxon>
        <taxon>Pseudomonadota</taxon>
        <taxon>Gammaproteobacteria</taxon>
        <taxon>Moraxellales</taxon>
        <taxon>Moraxellaceae</taxon>
        <taxon>Acinetobacter</taxon>
    </lineage>
</organism>
<keyword evidence="2" id="KW-1185">Reference proteome</keyword>
<sequence length="116" mass="13290">MKKILVVLNQANITQLQTLESLSATLVFATFGHDVSVLLQDAALSLMSPKAKFNTQQHAFKFASNLVESLELYDIEHIYIEQQQKDHPFAQNTQINVHPIVFDATFIHTFDQVIYW</sequence>
<proteinExistence type="predicted"/>
<dbReference type="RefSeq" id="WP_092747065.1">
    <property type="nucleotide sequence ID" value="NZ_FMYL01000003.1"/>
</dbReference>
<evidence type="ECO:0000313" key="1">
    <source>
        <dbReference type="EMBL" id="SDB87586.1"/>
    </source>
</evidence>
<dbReference type="AlphaFoldDB" id="A0A1G6H2E0"/>
<name>A0A1G6H2E0_9GAMM</name>
<evidence type="ECO:0008006" key="3">
    <source>
        <dbReference type="Google" id="ProtNLM"/>
    </source>
</evidence>
<dbReference type="STRING" id="1219383.SAMN05421733_10398"/>
<dbReference type="InterPro" id="IPR027396">
    <property type="entry name" value="DsrEFH-like"/>
</dbReference>
<dbReference type="Proteomes" id="UP000242501">
    <property type="component" value="Unassembled WGS sequence"/>
</dbReference>
<evidence type="ECO:0000313" key="2">
    <source>
        <dbReference type="Proteomes" id="UP000242501"/>
    </source>
</evidence>
<gene>
    <name evidence="1" type="ORF">SAMN05421733_10398</name>
</gene>
<dbReference type="OrthoDB" id="6705704at2"/>
<dbReference type="SUPFAM" id="SSF75169">
    <property type="entry name" value="DsrEFH-like"/>
    <property type="match status" value="1"/>
</dbReference>